<proteinExistence type="predicted"/>
<comment type="caution">
    <text evidence="2">The sequence shown here is derived from an EMBL/GenBank/DDBJ whole genome shotgun (WGS) entry which is preliminary data.</text>
</comment>
<feature type="region of interest" description="Disordered" evidence="1">
    <location>
        <begin position="1"/>
        <end position="24"/>
    </location>
</feature>
<reference evidence="2 3" key="1">
    <citation type="submission" date="2023-05" db="EMBL/GenBank/DDBJ databases">
        <title>B98-5 Cell Line De Novo Hybrid Assembly: An Optical Mapping Approach.</title>
        <authorList>
            <person name="Kananen K."/>
            <person name="Auerbach J.A."/>
            <person name="Kautto E."/>
            <person name="Blachly J.S."/>
        </authorList>
    </citation>
    <scope>NUCLEOTIDE SEQUENCE [LARGE SCALE GENOMIC DNA]</scope>
    <source>
        <strain evidence="2">B95-8</strain>
        <tissue evidence="2">Cell line</tissue>
    </source>
</reference>
<evidence type="ECO:0000313" key="2">
    <source>
        <dbReference type="EMBL" id="KAK2103484.1"/>
    </source>
</evidence>
<feature type="compositionally biased region" description="Low complexity" evidence="1">
    <location>
        <begin position="98"/>
        <end position="116"/>
    </location>
</feature>
<dbReference type="Pfam" id="PF16184">
    <property type="entry name" value="Cadherin_3"/>
    <property type="match status" value="1"/>
</dbReference>
<protein>
    <submittedName>
        <fullName evidence="2">Uncharacterized protein</fullName>
    </submittedName>
</protein>
<gene>
    <name evidence="2" type="ORF">P7K49_017340</name>
</gene>
<evidence type="ECO:0000313" key="3">
    <source>
        <dbReference type="Proteomes" id="UP001266305"/>
    </source>
</evidence>
<sequence>MWEGAVAPIPAEALRGTDGDSGPEDLVYTIEQPSNGRVVLWVAPGTKVRSFTQAVLTQRWVLRAWPQVPAAHGGALRCGASSGQRTQCPRPQEPWTEASPSASLTASTLPPDTSSE</sequence>
<keyword evidence="3" id="KW-1185">Reference proteome</keyword>
<feature type="region of interest" description="Disordered" evidence="1">
    <location>
        <begin position="73"/>
        <end position="116"/>
    </location>
</feature>
<evidence type="ECO:0000256" key="1">
    <source>
        <dbReference type="SAM" id="MobiDB-lite"/>
    </source>
</evidence>
<dbReference type="EMBL" id="JASSZA010000008">
    <property type="protein sequence ID" value="KAK2103484.1"/>
    <property type="molecule type" value="Genomic_DNA"/>
</dbReference>
<organism evidence="2 3">
    <name type="scientific">Saguinus oedipus</name>
    <name type="common">Cotton-top tamarin</name>
    <name type="synonym">Oedipomidas oedipus</name>
    <dbReference type="NCBI Taxonomy" id="9490"/>
    <lineage>
        <taxon>Eukaryota</taxon>
        <taxon>Metazoa</taxon>
        <taxon>Chordata</taxon>
        <taxon>Craniata</taxon>
        <taxon>Vertebrata</taxon>
        <taxon>Euteleostomi</taxon>
        <taxon>Mammalia</taxon>
        <taxon>Eutheria</taxon>
        <taxon>Euarchontoglires</taxon>
        <taxon>Primates</taxon>
        <taxon>Haplorrhini</taxon>
        <taxon>Platyrrhini</taxon>
        <taxon>Cebidae</taxon>
        <taxon>Callitrichinae</taxon>
        <taxon>Saguinus</taxon>
    </lineage>
</organism>
<name>A0ABQ9V285_SAGOE</name>
<accession>A0ABQ9V285</accession>
<dbReference type="Proteomes" id="UP001266305">
    <property type="component" value="Unassembled WGS sequence"/>
</dbReference>